<dbReference type="InterPro" id="IPR005151">
    <property type="entry name" value="Tail-specific_protease"/>
</dbReference>
<dbReference type="Gene3D" id="3.90.226.10">
    <property type="entry name" value="2-enoyl-CoA Hydratase, Chain A, domain 1"/>
    <property type="match status" value="1"/>
</dbReference>
<evidence type="ECO:0000313" key="4">
    <source>
        <dbReference type="EMBL" id="KAK3899518.1"/>
    </source>
</evidence>
<feature type="signal peptide" evidence="1">
    <location>
        <begin position="1"/>
        <end position="18"/>
    </location>
</feature>
<dbReference type="Proteomes" id="UP001303889">
    <property type="component" value="Unassembled WGS sequence"/>
</dbReference>
<name>A0AAN6MG74_9PEZI</name>
<evidence type="ECO:0000259" key="2">
    <source>
        <dbReference type="Pfam" id="PF03572"/>
    </source>
</evidence>
<proteinExistence type="predicted"/>
<sequence>MLATLLTVAVALVPLIAGLPSDARTMARPGGEEPCKQVGDAVNKWLLDNHIVHKNLTPIEQYFLPSLPAAPILPSIAFACLKSIPIHKDLAVAQLEFLHPIFEWQSTLDYLRDPPQGYLSEGVDLMRGLDEIASKLKQEHGYANEFEFLAELYTLTSVRVRDVHFRYSSMLMDLFTFRMGAQFVSISEDGVSTPKIFLHDDMKHAQQGYTPSPVSTIDGVPAAEFLLKASVRNGHSHDPDARFNGLLQSLASDASLSFGRPEAFALGLADTTTIKCKNGTTLKFTNQAFVRGNFSGINSGEDLYRSFGQGNGTGPSPFSWLSYELSAKNSTPNFTGYPEAVKSSADGGVIGFLPDSADLSDVAVLAVNSFSNSLVPTNFDPSDIYTEFYNVTADFLRAAKAAGRTKLILDLQGNGGGYLANLANLYRALFPIAANLPILWQARAHTQLAWLGEYFFNSSAPAAPWPLFGQTKPNDTPWTSFSEIYGPAPADHNLKKYGAYTTPSLYGISDVTTNSKYAPPFSTSPFLPSSIILLTDGQCASACSLFVTTLTHGHGVRTIAFGGRPSQGPMQAVGKTKGGPAMTFGQFPRYDENDVPAGLKLPPNVPTFPPRDGEYVPPLRLTGNRLFGWGQAVGFNVDNTVPLKEGGGGMPLQMRYEAADCRVFGTWEMATDASALWSRVVDVAWKGGRCVPGSTGRGDGRMGGERVGYQKRVEDRYSLGKGPGAL</sequence>
<dbReference type="SUPFAM" id="SSF52096">
    <property type="entry name" value="ClpP/crotonase"/>
    <property type="match status" value="1"/>
</dbReference>
<protein>
    <recommendedName>
        <fullName evidence="6">Tail specific protease domain-containing protein</fullName>
    </recommendedName>
</protein>
<keyword evidence="5" id="KW-1185">Reference proteome</keyword>
<evidence type="ECO:0000259" key="3">
    <source>
        <dbReference type="Pfam" id="PF23658"/>
    </source>
</evidence>
<dbReference type="AlphaFoldDB" id="A0AAN6MG74"/>
<comment type="caution">
    <text evidence="4">The sequence shown here is derived from an EMBL/GenBank/DDBJ whole genome shotgun (WGS) entry which is preliminary data.</text>
</comment>
<reference evidence="4" key="2">
    <citation type="submission" date="2023-05" db="EMBL/GenBank/DDBJ databases">
        <authorList>
            <consortium name="Lawrence Berkeley National Laboratory"/>
            <person name="Steindorff A."/>
            <person name="Hensen N."/>
            <person name="Bonometti L."/>
            <person name="Westerberg I."/>
            <person name="Brannstrom I.O."/>
            <person name="Guillou S."/>
            <person name="Cros-Aarteil S."/>
            <person name="Calhoun S."/>
            <person name="Haridas S."/>
            <person name="Kuo A."/>
            <person name="Mondo S."/>
            <person name="Pangilinan J."/>
            <person name="Riley R."/>
            <person name="Labutti K."/>
            <person name="Andreopoulos B."/>
            <person name="Lipzen A."/>
            <person name="Chen C."/>
            <person name="Yanf M."/>
            <person name="Daum C."/>
            <person name="Ng V."/>
            <person name="Clum A."/>
            <person name="Ohm R."/>
            <person name="Martin F."/>
            <person name="Silar P."/>
            <person name="Natvig D."/>
            <person name="Lalanne C."/>
            <person name="Gautier V."/>
            <person name="Ament-Velasquez S.L."/>
            <person name="Kruys A."/>
            <person name="Hutchinson M.I."/>
            <person name="Powell A.J."/>
            <person name="Barry K."/>
            <person name="Miller A.N."/>
            <person name="Grigoriev I.V."/>
            <person name="Debuchy R."/>
            <person name="Gladieux P."/>
            <person name="Thoren M.H."/>
            <person name="Johannesson H."/>
        </authorList>
    </citation>
    <scope>NUCLEOTIDE SEQUENCE</scope>
    <source>
        <strain evidence="4">CBS 103.79</strain>
    </source>
</reference>
<dbReference type="InterPro" id="IPR052766">
    <property type="entry name" value="S41A_metabolite_peptidase"/>
</dbReference>
<organism evidence="4 5">
    <name type="scientific">Staphylotrichum tortipilum</name>
    <dbReference type="NCBI Taxonomy" id="2831512"/>
    <lineage>
        <taxon>Eukaryota</taxon>
        <taxon>Fungi</taxon>
        <taxon>Dikarya</taxon>
        <taxon>Ascomycota</taxon>
        <taxon>Pezizomycotina</taxon>
        <taxon>Sordariomycetes</taxon>
        <taxon>Sordariomycetidae</taxon>
        <taxon>Sordariales</taxon>
        <taxon>Chaetomiaceae</taxon>
        <taxon>Staphylotrichum</taxon>
    </lineage>
</organism>
<dbReference type="PANTHER" id="PTHR37049:SF4">
    <property type="entry name" value="RHODANESE DOMAIN-CONTAINING PROTEIN"/>
    <property type="match status" value="1"/>
</dbReference>
<dbReference type="GO" id="GO:0006508">
    <property type="term" value="P:proteolysis"/>
    <property type="evidence" value="ECO:0007669"/>
    <property type="project" value="InterPro"/>
</dbReference>
<evidence type="ECO:0008006" key="6">
    <source>
        <dbReference type="Google" id="ProtNLM"/>
    </source>
</evidence>
<dbReference type="Pfam" id="PF23658">
    <property type="entry name" value="PDZ_CPAF_rel"/>
    <property type="match status" value="1"/>
</dbReference>
<dbReference type="Pfam" id="PF03572">
    <property type="entry name" value="Peptidase_S41"/>
    <property type="match status" value="1"/>
</dbReference>
<feature type="domain" description="Tail specific protease" evidence="2">
    <location>
        <begin position="362"/>
        <end position="550"/>
    </location>
</feature>
<accession>A0AAN6MG74</accession>
<feature type="chain" id="PRO_5042912424" description="Tail specific protease domain-containing protein" evidence="1">
    <location>
        <begin position="19"/>
        <end position="726"/>
    </location>
</feature>
<keyword evidence="1" id="KW-0732">Signal</keyword>
<dbReference type="EMBL" id="MU855774">
    <property type="protein sequence ID" value="KAK3899518.1"/>
    <property type="molecule type" value="Genomic_DNA"/>
</dbReference>
<evidence type="ECO:0000313" key="5">
    <source>
        <dbReference type="Proteomes" id="UP001303889"/>
    </source>
</evidence>
<feature type="domain" description="CPAF-like PDZ" evidence="3">
    <location>
        <begin position="177"/>
        <end position="294"/>
    </location>
</feature>
<dbReference type="InterPro" id="IPR029045">
    <property type="entry name" value="ClpP/crotonase-like_dom_sf"/>
</dbReference>
<dbReference type="PANTHER" id="PTHR37049">
    <property type="entry name" value="PEPTIDASE S41 FAMILY PROTEIN"/>
    <property type="match status" value="1"/>
</dbReference>
<dbReference type="InterPro" id="IPR056186">
    <property type="entry name" value="PDZ_CPAF-rel"/>
</dbReference>
<evidence type="ECO:0000256" key="1">
    <source>
        <dbReference type="SAM" id="SignalP"/>
    </source>
</evidence>
<dbReference type="GO" id="GO:0008236">
    <property type="term" value="F:serine-type peptidase activity"/>
    <property type="evidence" value="ECO:0007669"/>
    <property type="project" value="InterPro"/>
</dbReference>
<gene>
    <name evidence="4" type="ORF">C8A05DRAFT_18050</name>
</gene>
<reference evidence="4" key="1">
    <citation type="journal article" date="2023" name="Mol. Phylogenet. Evol.">
        <title>Genome-scale phylogeny and comparative genomics of the fungal order Sordariales.</title>
        <authorList>
            <person name="Hensen N."/>
            <person name="Bonometti L."/>
            <person name="Westerberg I."/>
            <person name="Brannstrom I.O."/>
            <person name="Guillou S."/>
            <person name="Cros-Aarteil S."/>
            <person name="Calhoun S."/>
            <person name="Haridas S."/>
            <person name="Kuo A."/>
            <person name="Mondo S."/>
            <person name="Pangilinan J."/>
            <person name="Riley R."/>
            <person name="LaButti K."/>
            <person name="Andreopoulos B."/>
            <person name="Lipzen A."/>
            <person name="Chen C."/>
            <person name="Yan M."/>
            <person name="Daum C."/>
            <person name="Ng V."/>
            <person name="Clum A."/>
            <person name="Steindorff A."/>
            <person name="Ohm R.A."/>
            <person name="Martin F."/>
            <person name="Silar P."/>
            <person name="Natvig D.O."/>
            <person name="Lalanne C."/>
            <person name="Gautier V."/>
            <person name="Ament-Velasquez S.L."/>
            <person name="Kruys A."/>
            <person name="Hutchinson M.I."/>
            <person name="Powell A.J."/>
            <person name="Barry K."/>
            <person name="Miller A.N."/>
            <person name="Grigoriev I.V."/>
            <person name="Debuchy R."/>
            <person name="Gladieux P."/>
            <person name="Hiltunen Thoren M."/>
            <person name="Johannesson H."/>
        </authorList>
    </citation>
    <scope>NUCLEOTIDE SEQUENCE</scope>
    <source>
        <strain evidence="4">CBS 103.79</strain>
    </source>
</reference>